<reference evidence="3 4" key="1">
    <citation type="submission" date="2017-03" db="EMBL/GenBank/DDBJ databases">
        <title>Genomes of endolithic fungi from Antarctica.</title>
        <authorList>
            <person name="Coleine C."/>
            <person name="Masonjones S."/>
            <person name="Stajich J.E."/>
        </authorList>
    </citation>
    <scope>NUCLEOTIDE SEQUENCE [LARGE SCALE GENOMIC DNA]</scope>
    <source>
        <strain evidence="3 4">CCFEE 5184</strain>
    </source>
</reference>
<dbReference type="SUPFAM" id="SSF48150">
    <property type="entry name" value="DNA-glycosylase"/>
    <property type="match status" value="1"/>
</dbReference>
<organism evidence="3 4">
    <name type="scientific">Friedmanniomyces simplex</name>
    <dbReference type="NCBI Taxonomy" id="329884"/>
    <lineage>
        <taxon>Eukaryota</taxon>
        <taxon>Fungi</taxon>
        <taxon>Dikarya</taxon>
        <taxon>Ascomycota</taxon>
        <taxon>Pezizomycotina</taxon>
        <taxon>Dothideomycetes</taxon>
        <taxon>Dothideomycetidae</taxon>
        <taxon>Mycosphaerellales</taxon>
        <taxon>Teratosphaeriaceae</taxon>
        <taxon>Friedmanniomyces</taxon>
    </lineage>
</organism>
<dbReference type="GO" id="GO:0003677">
    <property type="term" value="F:DNA binding"/>
    <property type="evidence" value="ECO:0007669"/>
    <property type="project" value="InterPro"/>
</dbReference>
<gene>
    <name evidence="3" type="ORF">B0A55_11351</name>
</gene>
<dbReference type="EMBL" id="NAJQ01001172">
    <property type="protein sequence ID" value="TKA61756.1"/>
    <property type="molecule type" value="Genomic_DNA"/>
</dbReference>
<dbReference type="OrthoDB" id="10265068at2759"/>
<comment type="caution">
    <text evidence="3">The sequence shown here is derived from an EMBL/GenBank/DDBJ whole genome shotgun (WGS) entry which is preliminary data.</text>
</comment>
<dbReference type="AlphaFoldDB" id="A0A4U0WHX6"/>
<dbReference type="GO" id="GO:0005634">
    <property type="term" value="C:nucleus"/>
    <property type="evidence" value="ECO:0007669"/>
    <property type="project" value="UniProtKB-SubCell"/>
</dbReference>
<keyword evidence="4" id="KW-1185">Reference proteome</keyword>
<dbReference type="Gene3D" id="1.10.340.30">
    <property type="entry name" value="Hypothetical protein, domain 2"/>
    <property type="match status" value="1"/>
</dbReference>
<evidence type="ECO:0000256" key="1">
    <source>
        <dbReference type="ARBA" id="ARBA00004123"/>
    </source>
</evidence>
<comment type="subcellular location">
    <subcellularLocation>
        <location evidence="1">Nucleus</location>
    </subcellularLocation>
</comment>
<dbReference type="InterPro" id="IPR011257">
    <property type="entry name" value="DNA_glycosylase"/>
</dbReference>
<evidence type="ECO:0000313" key="3">
    <source>
        <dbReference type="EMBL" id="TKA61756.1"/>
    </source>
</evidence>
<dbReference type="GO" id="GO:0006281">
    <property type="term" value="P:DNA repair"/>
    <property type="evidence" value="ECO:0007669"/>
    <property type="project" value="InterPro"/>
</dbReference>
<dbReference type="InterPro" id="IPR045138">
    <property type="entry name" value="MeCP2/MBD4"/>
</dbReference>
<proteinExistence type="predicted"/>
<accession>A0A4U0WHX6</accession>
<evidence type="ECO:0000313" key="4">
    <source>
        <dbReference type="Proteomes" id="UP000309340"/>
    </source>
</evidence>
<protein>
    <submittedName>
        <fullName evidence="3">Uncharacterized protein</fullName>
    </submittedName>
</protein>
<evidence type="ECO:0000256" key="2">
    <source>
        <dbReference type="ARBA" id="ARBA00023242"/>
    </source>
</evidence>
<name>A0A4U0WHX6_9PEZI</name>
<sequence>MSDDPLIEERYAPDQATVQAEHLLGAFLEEYSTPERLRSADLKDIQERYFKHLGLYRRAGWLVKMVDQLLRDPPRPGILRQKNHRYAGYACEVAHLAGVGDYSSDAWRLFCKKSFYAGHQIVVADEWRTLEPKDKNLRRYLERETREEQVRLLTDDVISRMAAVERFSISLKASTTAWAADWVRRQRSARSTTTSRPAEGSIFGLFRQRAYNTVQPSGCDRFLNARLRRPLKYPT</sequence>
<dbReference type="PANTHER" id="PTHR15074:SF0">
    <property type="entry name" value="METHYL-CPG-BINDING DOMAIN PROTEIN 4-LIKE PROTEIN"/>
    <property type="match status" value="1"/>
</dbReference>
<keyword evidence="2" id="KW-0539">Nucleus</keyword>
<dbReference type="GO" id="GO:0003824">
    <property type="term" value="F:catalytic activity"/>
    <property type="evidence" value="ECO:0007669"/>
    <property type="project" value="InterPro"/>
</dbReference>
<dbReference type="Proteomes" id="UP000309340">
    <property type="component" value="Unassembled WGS sequence"/>
</dbReference>
<dbReference type="PANTHER" id="PTHR15074">
    <property type="entry name" value="METHYL-CPG-BINDING PROTEIN"/>
    <property type="match status" value="1"/>
</dbReference>
<dbReference type="STRING" id="329884.A0A4U0WHX6"/>